<dbReference type="AlphaFoldDB" id="A0A371HHL8"/>
<gene>
    <name evidence="1" type="ORF">CR513_14373</name>
</gene>
<keyword evidence="2" id="KW-1185">Reference proteome</keyword>
<dbReference type="Proteomes" id="UP000257109">
    <property type="component" value="Unassembled WGS sequence"/>
</dbReference>
<evidence type="ECO:0000313" key="1">
    <source>
        <dbReference type="EMBL" id="RDY02212.1"/>
    </source>
</evidence>
<organism evidence="1 2">
    <name type="scientific">Mucuna pruriens</name>
    <name type="common">Velvet bean</name>
    <name type="synonym">Dolichos pruriens</name>
    <dbReference type="NCBI Taxonomy" id="157652"/>
    <lineage>
        <taxon>Eukaryota</taxon>
        <taxon>Viridiplantae</taxon>
        <taxon>Streptophyta</taxon>
        <taxon>Embryophyta</taxon>
        <taxon>Tracheophyta</taxon>
        <taxon>Spermatophyta</taxon>
        <taxon>Magnoliopsida</taxon>
        <taxon>eudicotyledons</taxon>
        <taxon>Gunneridae</taxon>
        <taxon>Pentapetalae</taxon>
        <taxon>rosids</taxon>
        <taxon>fabids</taxon>
        <taxon>Fabales</taxon>
        <taxon>Fabaceae</taxon>
        <taxon>Papilionoideae</taxon>
        <taxon>50 kb inversion clade</taxon>
        <taxon>NPAAA clade</taxon>
        <taxon>indigoferoid/millettioid clade</taxon>
        <taxon>Phaseoleae</taxon>
        <taxon>Mucuna</taxon>
    </lineage>
</organism>
<sequence>MFFTYKDESFKVFYIFCKRIKMKKNLKIKTFNNTIKNKEFIMIFHIQELLNMMVLCKEK</sequence>
<evidence type="ECO:0000313" key="2">
    <source>
        <dbReference type="Proteomes" id="UP000257109"/>
    </source>
</evidence>
<reference evidence="1" key="1">
    <citation type="submission" date="2018-05" db="EMBL/GenBank/DDBJ databases">
        <title>Draft genome of Mucuna pruriens seed.</title>
        <authorList>
            <person name="Nnadi N.E."/>
            <person name="Vos R."/>
            <person name="Hasami M.H."/>
            <person name="Devisetty U.K."/>
            <person name="Aguiy J.C."/>
        </authorList>
    </citation>
    <scope>NUCLEOTIDE SEQUENCE [LARGE SCALE GENOMIC DNA]</scope>
    <source>
        <strain evidence="1">JCA_2017</strain>
    </source>
</reference>
<comment type="caution">
    <text evidence="1">The sequence shown here is derived from an EMBL/GenBank/DDBJ whole genome shotgun (WGS) entry which is preliminary data.</text>
</comment>
<protein>
    <submittedName>
        <fullName evidence="1">Uncharacterized protein</fullName>
    </submittedName>
</protein>
<proteinExistence type="predicted"/>
<feature type="non-terminal residue" evidence="1">
    <location>
        <position position="1"/>
    </location>
</feature>
<name>A0A371HHL8_MUCPR</name>
<dbReference type="EMBL" id="QJKJ01002582">
    <property type="protein sequence ID" value="RDY02212.1"/>
    <property type="molecule type" value="Genomic_DNA"/>
</dbReference>
<accession>A0A371HHL8</accession>